<keyword evidence="4" id="KW-0862">Zinc</keyword>
<keyword evidence="5" id="KW-0238">DNA-binding</keyword>
<feature type="region of interest" description="Disordered" evidence="6">
    <location>
        <begin position="552"/>
        <end position="607"/>
    </location>
</feature>
<evidence type="ECO:0000256" key="3">
    <source>
        <dbReference type="ARBA" id="ARBA00022771"/>
    </source>
</evidence>
<gene>
    <name evidence="8" type="ORF">HID58_011204</name>
</gene>
<keyword evidence="2" id="KW-0479">Metal-binding</keyword>
<dbReference type="InterPro" id="IPR013955">
    <property type="entry name" value="Rep_factor-A_C"/>
</dbReference>
<dbReference type="PANTHER" id="PTHR47165">
    <property type="entry name" value="OS03G0429900 PROTEIN"/>
    <property type="match status" value="1"/>
</dbReference>
<protein>
    <recommendedName>
        <fullName evidence="7">Replication factor A C-terminal domain-containing protein</fullName>
    </recommendedName>
</protein>
<evidence type="ECO:0000256" key="2">
    <source>
        <dbReference type="ARBA" id="ARBA00022723"/>
    </source>
</evidence>
<dbReference type="InterPro" id="IPR012340">
    <property type="entry name" value="NA-bd_OB-fold"/>
</dbReference>
<comment type="similarity">
    <text evidence="1">Belongs to the replication factor A protein 1 family.</text>
</comment>
<evidence type="ECO:0000256" key="6">
    <source>
        <dbReference type="SAM" id="MobiDB-lite"/>
    </source>
</evidence>
<reference evidence="8 9" key="1">
    <citation type="submission" date="2021-05" db="EMBL/GenBank/DDBJ databases">
        <title>Genome Assembly of Synthetic Allotetraploid Brassica napus Reveals Homoeologous Exchanges between Subgenomes.</title>
        <authorList>
            <person name="Davis J.T."/>
        </authorList>
    </citation>
    <scope>NUCLEOTIDE SEQUENCE [LARGE SCALE GENOMIC DNA]</scope>
    <source>
        <strain evidence="9">cv. Da-Ae</strain>
        <tissue evidence="8">Seedling</tissue>
    </source>
</reference>
<evidence type="ECO:0000313" key="8">
    <source>
        <dbReference type="EMBL" id="KAH0934087.1"/>
    </source>
</evidence>
<evidence type="ECO:0000256" key="1">
    <source>
        <dbReference type="ARBA" id="ARBA00005690"/>
    </source>
</evidence>
<feature type="compositionally biased region" description="Polar residues" evidence="6">
    <location>
        <begin position="567"/>
        <end position="582"/>
    </location>
</feature>
<dbReference type="InterPro" id="IPR047192">
    <property type="entry name" value="Euk_RPA1_DBD_C"/>
</dbReference>
<proteinExistence type="inferred from homology"/>
<keyword evidence="9" id="KW-1185">Reference proteome</keyword>
<evidence type="ECO:0000259" key="7">
    <source>
        <dbReference type="Pfam" id="PF08646"/>
    </source>
</evidence>
<feature type="compositionally biased region" description="Basic and acidic residues" evidence="6">
    <location>
        <begin position="598"/>
        <end position="607"/>
    </location>
</feature>
<sequence>MTTMGLKKEARVSRGTNKVLDELEMNILFPLLNPAPFKKMGAKPATGILFHGPPSYFFISLGEKMTCVVFSLDKIYDWMRVDDDAMGVTTFRFALLYFVLNRDFPTSQHSIRRLRFPEKLSRASGRCSNVAEVRLLRYWEARNVRKGGELMSVDMLFVDENSTLTQGSVSANRQLRFRKRLSEGSLYTLTGFDVTRSNTNFRLCDAPFSIRFNEGTSLEKITASARPIPTELFRFMPYGRLLELANTGKQLPDIIGELSAIRSTITDRIAGAQRVMLTLRLESGENVCVSMFDSLALAFHTKFDSYGREPKVIIATGVNPKIVGGRLFLNATSSTHLYFDSETAAGKKLFDTLPGHGAVPGESTSKVVHAQKIEPMTLSELNQFIITAESQIIEFLCTAKVTGIQQDEGWCYIGCSGCSKKLVREISSFTCLSCNETNAVAALRYRVALSVSDNTDTASFLAFDTEMAKLTNLQASEAAQIVGIGVDAQVDTELPQSLADIVGKTYTFQLKLNDFNFSSKHQTFTISRIFPERVLAPMPAFVVTEDGTVPADAQAGDLPHGTIGNVGITSTGADKPTTSDASTGKRPPPAKDQDDDDKTAPKKAHVE</sequence>
<evidence type="ECO:0000256" key="5">
    <source>
        <dbReference type="ARBA" id="ARBA00023125"/>
    </source>
</evidence>
<comment type="caution">
    <text evidence="8">The sequence shown here is derived from an EMBL/GenBank/DDBJ whole genome shotgun (WGS) entry which is preliminary data.</text>
</comment>
<feature type="domain" description="Replication factor A C-terminal" evidence="7">
    <location>
        <begin position="396"/>
        <end position="521"/>
    </location>
</feature>
<dbReference type="EMBL" id="JAGKQM010000003">
    <property type="protein sequence ID" value="KAH0934087.1"/>
    <property type="molecule type" value="Genomic_DNA"/>
</dbReference>
<evidence type="ECO:0000313" key="9">
    <source>
        <dbReference type="Proteomes" id="UP000824890"/>
    </source>
</evidence>
<keyword evidence="3" id="KW-0863">Zinc-finger</keyword>
<dbReference type="Pfam" id="PF08646">
    <property type="entry name" value="Rep_fac-A_C"/>
    <property type="match status" value="1"/>
</dbReference>
<dbReference type="Proteomes" id="UP000824890">
    <property type="component" value="Unassembled WGS sequence"/>
</dbReference>
<organism evidence="8 9">
    <name type="scientific">Brassica napus</name>
    <name type="common">Rape</name>
    <dbReference type="NCBI Taxonomy" id="3708"/>
    <lineage>
        <taxon>Eukaryota</taxon>
        <taxon>Viridiplantae</taxon>
        <taxon>Streptophyta</taxon>
        <taxon>Embryophyta</taxon>
        <taxon>Tracheophyta</taxon>
        <taxon>Spermatophyta</taxon>
        <taxon>Magnoliopsida</taxon>
        <taxon>eudicotyledons</taxon>
        <taxon>Gunneridae</taxon>
        <taxon>Pentapetalae</taxon>
        <taxon>rosids</taxon>
        <taxon>malvids</taxon>
        <taxon>Brassicales</taxon>
        <taxon>Brassicaceae</taxon>
        <taxon>Brassiceae</taxon>
        <taxon>Brassica</taxon>
    </lineage>
</organism>
<dbReference type="CDD" id="cd04476">
    <property type="entry name" value="RPA1_DBD_C"/>
    <property type="match status" value="1"/>
</dbReference>
<dbReference type="Gene3D" id="2.40.50.140">
    <property type="entry name" value="Nucleic acid-binding proteins"/>
    <property type="match status" value="3"/>
</dbReference>
<dbReference type="SUPFAM" id="SSF50249">
    <property type="entry name" value="Nucleic acid-binding proteins"/>
    <property type="match status" value="1"/>
</dbReference>
<name>A0ABQ8DY19_BRANA</name>
<accession>A0ABQ8DY19</accession>
<dbReference type="CDD" id="cd04480">
    <property type="entry name" value="RPA1_DBD_A_like"/>
    <property type="match status" value="1"/>
</dbReference>
<dbReference type="PANTHER" id="PTHR47165:SF4">
    <property type="entry name" value="OS03G0429900 PROTEIN"/>
    <property type="match status" value="1"/>
</dbReference>
<evidence type="ECO:0000256" key="4">
    <source>
        <dbReference type="ARBA" id="ARBA00022833"/>
    </source>
</evidence>